<dbReference type="RefSeq" id="WP_379797554.1">
    <property type="nucleotide sequence ID" value="NZ_JBHSFY010000005.1"/>
</dbReference>
<keyword evidence="2" id="KW-0240">DNA-directed RNA polymerase</keyword>
<gene>
    <name evidence="2" type="ORF">ACFO3N_10590</name>
</gene>
<keyword evidence="2" id="KW-0804">Transcription</keyword>
<dbReference type="Pfam" id="PF03118">
    <property type="entry name" value="RNA_pol_A_CTD"/>
    <property type="match status" value="1"/>
</dbReference>
<dbReference type="SUPFAM" id="SSF47789">
    <property type="entry name" value="C-terminal domain of RNA polymerase alpha subunit"/>
    <property type="match status" value="1"/>
</dbReference>
<protein>
    <submittedName>
        <fullName evidence="2">DNA-directed RNA polymerase subunit alpha C-terminal domain-containing protein</fullName>
    </submittedName>
</protein>
<keyword evidence="3" id="KW-1185">Reference proteome</keyword>
<dbReference type="Gene3D" id="1.10.150.20">
    <property type="entry name" value="5' to 3' exonuclease, C-terminal subdomain"/>
    <property type="match status" value="1"/>
</dbReference>
<dbReference type="GO" id="GO:0000428">
    <property type="term" value="C:DNA-directed RNA polymerase complex"/>
    <property type="evidence" value="ECO:0007669"/>
    <property type="project" value="UniProtKB-KW"/>
</dbReference>
<proteinExistence type="predicted"/>
<accession>A0ABV8ZCT1</accession>
<evidence type="ECO:0000313" key="3">
    <source>
        <dbReference type="Proteomes" id="UP001596003"/>
    </source>
</evidence>
<evidence type="ECO:0000259" key="1">
    <source>
        <dbReference type="Pfam" id="PF03118"/>
    </source>
</evidence>
<dbReference type="EMBL" id="JBHSFY010000005">
    <property type="protein sequence ID" value="MFC4477508.1"/>
    <property type="molecule type" value="Genomic_DNA"/>
</dbReference>
<sequence length="82" mass="8983">MTALLVLFAKLKKSPNLGFLSILSAPARRALESKSIKTVEDLSQYTQAEIMSLHGIGPSSLPKLLEELRKNGLAFKENNSNL</sequence>
<dbReference type="InterPro" id="IPR011260">
    <property type="entry name" value="RNAP_asu_C"/>
</dbReference>
<reference evidence="3" key="1">
    <citation type="journal article" date="2019" name="Int. J. Syst. Evol. Microbiol.">
        <title>The Global Catalogue of Microorganisms (GCM) 10K type strain sequencing project: providing services to taxonomists for standard genome sequencing and annotation.</title>
        <authorList>
            <consortium name="The Broad Institute Genomics Platform"/>
            <consortium name="The Broad Institute Genome Sequencing Center for Infectious Disease"/>
            <person name="Wu L."/>
            <person name="Ma J."/>
        </authorList>
    </citation>
    <scope>NUCLEOTIDE SEQUENCE [LARGE SCALE GENOMIC DNA]</scope>
    <source>
        <strain evidence="3">NBRC 103627</strain>
    </source>
</reference>
<feature type="domain" description="RNA polymerase alpha subunit C-terminal" evidence="1">
    <location>
        <begin position="23"/>
        <end position="69"/>
    </location>
</feature>
<evidence type="ECO:0000313" key="2">
    <source>
        <dbReference type="EMBL" id="MFC4477508.1"/>
    </source>
</evidence>
<comment type="caution">
    <text evidence="2">The sequence shown here is derived from an EMBL/GenBank/DDBJ whole genome shotgun (WGS) entry which is preliminary data.</text>
</comment>
<name>A0ABV8ZCT1_9FLAO</name>
<dbReference type="Proteomes" id="UP001596003">
    <property type="component" value="Unassembled WGS sequence"/>
</dbReference>
<organism evidence="2 3">
    <name type="scientific">Flavobacterium chungangensis</name>
    <dbReference type="NCBI Taxonomy" id="2708132"/>
    <lineage>
        <taxon>Bacteria</taxon>
        <taxon>Pseudomonadati</taxon>
        <taxon>Bacteroidota</taxon>
        <taxon>Flavobacteriia</taxon>
        <taxon>Flavobacteriales</taxon>
        <taxon>Flavobacteriaceae</taxon>
        <taxon>Flavobacterium</taxon>
    </lineage>
</organism>